<protein>
    <submittedName>
        <fullName evidence="2">Uncharacterized protein</fullName>
    </submittedName>
</protein>
<dbReference type="AlphaFoldDB" id="A0AA38XRP0"/>
<dbReference type="EMBL" id="JAPDRN010000136">
    <property type="protein sequence ID" value="KAJ9619032.1"/>
    <property type="molecule type" value="Genomic_DNA"/>
</dbReference>
<reference evidence="2" key="1">
    <citation type="submission" date="2022-10" db="EMBL/GenBank/DDBJ databases">
        <title>Culturing micro-colonial fungi from biological soil crusts in the Mojave desert and describing Neophaeococcomyces mojavensis, and introducing the new genera and species Taxawa tesnikishii.</title>
        <authorList>
            <person name="Kurbessoian T."/>
            <person name="Stajich J.E."/>
        </authorList>
    </citation>
    <scope>NUCLEOTIDE SEQUENCE</scope>
    <source>
        <strain evidence="2">TK_35</strain>
    </source>
</reference>
<feature type="region of interest" description="Disordered" evidence="1">
    <location>
        <begin position="1"/>
        <end position="20"/>
    </location>
</feature>
<name>A0AA38XRP0_9EURO</name>
<feature type="compositionally biased region" description="Basic and acidic residues" evidence="1">
    <location>
        <begin position="7"/>
        <end position="20"/>
    </location>
</feature>
<proteinExistence type="predicted"/>
<comment type="caution">
    <text evidence="2">The sequence shown here is derived from an EMBL/GenBank/DDBJ whole genome shotgun (WGS) entry which is preliminary data.</text>
</comment>
<sequence length="346" mass="38213">MLLNQDGTRRMTDQVEGQREKHDEIGPVVRAFLWTLERARQVTEMTELDEESVTSFIMSGVSVCAPLVVKLVGSGDKDIAKECYWGSFKKSSGAKSPFSETATGADFALVVGKPDGSVRLAIFQAKKASLLKRSGEERLDVRRDPAESAKGNTQLVMLMAYGLMIAKVAAKKRPTSECGSGATLEYASNLRKLWDAKSPTGYRSLKWVHYLAYKSQKFVCVPLSKMGEKVIDSEFAAAPKVNHVLAGDEQDFFDLIKEGLTGSGQGWLKLDWDDLIKLLPTLVDLGAVYVVDENGERRLAYENFSENGVSNFVEKWQASESSEERLNNWNSLIDSLTSPHRAASLG</sequence>
<accession>A0AA38XRP0</accession>
<gene>
    <name evidence="2" type="ORF">H2204_012843</name>
</gene>
<evidence type="ECO:0000256" key="1">
    <source>
        <dbReference type="SAM" id="MobiDB-lite"/>
    </source>
</evidence>
<evidence type="ECO:0000313" key="2">
    <source>
        <dbReference type="EMBL" id="KAJ9619032.1"/>
    </source>
</evidence>
<organism evidence="2">
    <name type="scientific">Knufia peltigerae</name>
    <dbReference type="NCBI Taxonomy" id="1002370"/>
    <lineage>
        <taxon>Eukaryota</taxon>
        <taxon>Fungi</taxon>
        <taxon>Dikarya</taxon>
        <taxon>Ascomycota</taxon>
        <taxon>Pezizomycotina</taxon>
        <taxon>Eurotiomycetes</taxon>
        <taxon>Chaetothyriomycetidae</taxon>
        <taxon>Chaetothyriales</taxon>
        <taxon>Trichomeriaceae</taxon>
        <taxon>Knufia</taxon>
    </lineage>
</organism>